<sequence>MFVAIMSTPRTSRVRFGHLFRSKRSGSDEADVARENKRGGRTRRQIGVIGIVVTAMVVVVALQMDKLPLISPISTYTAYFDDAGGLVAGDIVTVAGVNVGTVEGIRLASTDAGTKAAVSFRMNDTVSMGTDTQAAIKTETVLGRRNLTILPHGIGRIGPGGEIPNRNTVAPYSLTDALDNATDTLSQTNTAELNKALDTLSVTFSATPDQVQGAVDGVAKLSKAVADRDNALRELLAKASGVTQVIGDRSKQLNQLLLDANMLLGELQFRRAAIAQLISGTRDVAAQISGFINDNNTQLTPVLDKFNKVLDILNDNENNLKETVDRLGPFANALGESVANGPNFDSLVGVSTFGDYTATFMKVLQQKYPEVAQAFSYSGFPLLPNAWSQAPGANPPPRTPVPSPTIPTPPPSTPTTRPGG</sequence>
<feature type="domain" description="Mce/MlaD" evidence="3">
    <location>
        <begin position="75"/>
        <end position="151"/>
    </location>
</feature>
<proteinExistence type="predicted"/>
<evidence type="ECO:0000256" key="2">
    <source>
        <dbReference type="SAM" id="Phobius"/>
    </source>
</evidence>
<dbReference type="PANTHER" id="PTHR33371">
    <property type="entry name" value="INTERMEMBRANE PHOSPHOLIPID TRANSPORT SYSTEM BINDING PROTEIN MLAD-RELATED"/>
    <property type="match status" value="1"/>
</dbReference>
<organism evidence="5 6">
    <name type="scientific">Gordonia oryzae</name>
    <dbReference type="NCBI Taxonomy" id="2487349"/>
    <lineage>
        <taxon>Bacteria</taxon>
        <taxon>Bacillati</taxon>
        <taxon>Actinomycetota</taxon>
        <taxon>Actinomycetes</taxon>
        <taxon>Mycobacteriales</taxon>
        <taxon>Gordoniaceae</taxon>
        <taxon>Gordonia</taxon>
    </lineage>
</organism>
<name>A0A3N4G629_9ACTN</name>
<evidence type="ECO:0000256" key="1">
    <source>
        <dbReference type="SAM" id="MobiDB-lite"/>
    </source>
</evidence>
<dbReference type="Proteomes" id="UP000267536">
    <property type="component" value="Unassembled WGS sequence"/>
</dbReference>
<feature type="compositionally biased region" description="Pro residues" evidence="1">
    <location>
        <begin position="393"/>
        <end position="413"/>
    </location>
</feature>
<dbReference type="EMBL" id="RKMH01000022">
    <property type="protein sequence ID" value="RPA56857.1"/>
    <property type="molecule type" value="Genomic_DNA"/>
</dbReference>
<evidence type="ECO:0000259" key="4">
    <source>
        <dbReference type="Pfam" id="PF11887"/>
    </source>
</evidence>
<keyword evidence="6" id="KW-1185">Reference proteome</keyword>
<dbReference type="AlphaFoldDB" id="A0A3N4G629"/>
<feature type="domain" description="Mammalian cell entry C-terminal" evidence="4">
    <location>
        <begin position="156"/>
        <end position="328"/>
    </location>
</feature>
<dbReference type="GO" id="GO:0005576">
    <property type="term" value="C:extracellular region"/>
    <property type="evidence" value="ECO:0007669"/>
    <property type="project" value="TreeGrafter"/>
</dbReference>
<dbReference type="Pfam" id="PF11887">
    <property type="entry name" value="Mce4_CUP1"/>
    <property type="match status" value="1"/>
</dbReference>
<evidence type="ECO:0000313" key="6">
    <source>
        <dbReference type="Proteomes" id="UP000267536"/>
    </source>
</evidence>
<reference evidence="5 6" key="1">
    <citation type="submission" date="2018-11" db="EMBL/GenBank/DDBJ databases">
        <title>Draft genome sequence of Gordonia sp. RS15-1S isolated from rice stems.</title>
        <authorList>
            <person name="Muangham S."/>
        </authorList>
    </citation>
    <scope>NUCLEOTIDE SEQUENCE [LARGE SCALE GENOMIC DNA]</scope>
    <source>
        <strain evidence="5 6">RS15-1S</strain>
    </source>
</reference>
<dbReference type="PRINTS" id="PR01782">
    <property type="entry name" value="MCEVIRFACTOR"/>
</dbReference>
<evidence type="ECO:0000259" key="3">
    <source>
        <dbReference type="Pfam" id="PF02470"/>
    </source>
</evidence>
<dbReference type="InterPro" id="IPR052336">
    <property type="entry name" value="MlaD_Phospholipid_Transporter"/>
</dbReference>
<keyword evidence="2" id="KW-0812">Transmembrane</keyword>
<protein>
    <submittedName>
        <fullName evidence="5">MCE family protein</fullName>
    </submittedName>
</protein>
<dbReference type="OrthoDB" id="5241191at2"/>
<keyword evidence="2" id="KW-0472">Membrane</keyword>
<accession>A0A3N4G629</accession>
<gene>
    <name evidence="5" type="ORF">EF294_20495</name>
</gene>
<keyword evidence="2" id="KW-1133">Transmembrane helix</keyword>
<feature type="transmembrane region" description="Helical" evidence="2">
    <location>
        <begin position="46"/>
        <end position="64"/>
    </location>
</feature>
<comment type="caution">
    <text evidence="5">The sequence shown here is derived from an EMBL/GenBank/DDBJ whole genome shotgun (WGS) entry which is preliminary data.</text>
</comment>
<dbReference type="NCBIfam" id="TIGR00996">
    <property type="entry name" value="Mtu_fam_mce"/>
    <property type="match status" value="1"/>
</dbReference>
<dbReference type="PANTHER" id="PTHR33371:SF18">
    <property type="entry name" value="MCE-FAMILY PROTEIN MCE3C"/>
    <property type="match status" value="1"/>
</dbReference>
<feature type="region of interest" description="Disordered" evidence="1">
    <location>
        <begin position="387"/>
        <end position="420"/>
    </location>
</feature>
<dbReference type="InterPro" id="IPR024516">
    <property type="entry name" value="Mce_C"/>
</dbReference>
<dbReference type="InterPro" id="IPR005693">
    <property type="entry name" value="Mce"/>
</dbReference>
<dbReference type="Pfam" id="PF02470">
    <property type="entry name" value="MlaD"/>
    <property type="match status" value="1"/>
</dbReference>
<evidence type="ECO:0000313" key="5">
    <source>
        <dbReference type="EMBL" id="RPA56857.1"/>
    </source>
</evidence>
<dbReference type="InterPro" id="IPR003399">
    <property type="entry name" value="Mce/MlaD"/>
</dbReference>